<dbReference type="Proteomes" id="UP000499080">
    <property type="component" value="Unassembled WGS sequence"/>
</dbReference>
<accession>A0A4Y2TAZ8</accession>
<evidence type="ECO:0000313" key="2">
    <source>
        <dbReference type="Proteomes" id="UP000499080"/>
    </source>
</evidence>
<dbReference type="AlphaFoldDB" id="A0A4Y2TAZ8"/>
<proteinExistence type="predicted"/>
<protein>
    <submittedName>
        <fullName evidence="1">Uncharacterized protein</fullName>
    </submittedName>
</protein>
<dbReference type="EMBL" id="BGPR01027333">
    <property type="protein sequence ID" value="GBN97742.1"/>
    <property type="molecule type" value="Genomic_DNA"/>
</dbReference>
<name>A0A4Y2TAZ8_ARAVE</name>
<reference evidence="1 2" key="1">
    <citation type="journal article" date="2019" name="Sci. Rep.">
        <title>Orb-weaving spider Araneus ventricosus genome elucidates the spidroin gene catalogue.</title>
        <authorList>
            <person name="Kono N."/>
            <person name="Nakamura H."/>
            <person name="Ohtoshi R."/>
            <person name="Moran D.A.P."/>
            <person name="Shinohara A."/>
            <person name="Yoshida Y."/>
            <person name="Fujiwara M."/>
            <person name="Mori M."/>
            <person name="Tomita M."/>
            <person name="Arakawa K."/>
        </authorList>
    </citation>
    <scope>NUCLEOTIDE SEQUENCE [LARGE SCALE GENOMIC DNA]</scope>
</reference>
<organism evidence="1 2">
    <name type="scientific">Araneus ventricosus</name>
    <name type="common">Orbweaver spider</name>
    <name type="synonym">Epeira ventricosa</name>
    <dbReference type="NCBI Taxonomy" id="182803"/>
    <lineage>
        <taxon>Eukaryota</taxon>
        <taxon>Metazoa</taxon>
        <taxon>Ecdysozoa</taxon>
        <taxon>Arthropoda</taxon>
        <taxon>Chelicerata</taxon>
        <taxon>Arachnida</taxon>
        <taxon>Araneae</taxon>
        <taxon>Araneomorphae</taxon>
        <taxon>Entelegynae</taxon>
        <taxon>Araneoidea</taxon>
        <taxon>Araneidae</taxon>
        <taxon>Araneus</taxon>
    </lineage>
</organism>
<sequence>MWIRTQVPYPESNSLGNKELSPVIYLKMTDIQFRVPPSHRKESDHMMPGAIEPSLGLNNVTTFYLLFCPKIGNMWTSRSKRNCWILIH</sequence>
<gene>
    <name evidence="1" type="ORF">AVEN_163604_1</name>
</gene>
<evidence type="ECO:0000313" key="1">
    <source>
        <dbReference type="EMBL" id="GBN97742.1"/>
    </source>
</evidence>
<comment type="caution">
    <text evidence="1">The sequence shown here is derived from an EMBL/GenBank/DDBJ whole genome shotgun (WGS) entry which is preliminary data.</text>
</comment>
<keyword evidence="2" id="KW-1185">Reference proteome</keyword>